<dbReference type="Pfam" id="PF02397">
    <property type="entry name" value="Bac_transf"/>
    <property type="match status" value="1"/>
</dbReference>
<feature type="transmembrane region" description="Helical" evidence="7">
    <location>
        <begin position="146"/>
        <end position="166"/>
    </location>
</feature>
<dbReference type="NCBIfam" id="TIGR03025">
    <property type="entry name" value="EPS_sugtrans"/>
    <property type="match status" value="1"/>
</dbReference>
<dbReference type="RefSeq" id="WP_051616880.1">
    <property type="nucleotide sequence ID" value="NZ_JGYQ01000013.1"/>
</dbReference>
<dbReference type="Proteomes" id="UP000029093">
    <property type="component" value="Unassembled WGS sequence"/>
</dbReference>
<keyword evidence="3 9" id="KW-0808">Transferase</keyword>
<evidence type="ECO:0000313" key="10">
    <source>
        <dbReference type="Proteomes" id="UP000029093"/>
    </source>
</evidence>
<feature type="transmembrane region" description="Helical" evidence="7">
    <location>
        <begin position="87"/>
        <end position="104"/>
    </location>
</feature>
<evidence type="ECO:0000256" key="5">
    <source>
        <dbReference type="ARBA" id="ARBA00022989"/>
    </source>
</evidence>
<name>A0A086ZL96_9BIFI</name>
<accession>A0A086ZL96</accession>
<protein>
    <submittedName>
        <fullName evidence="9">Undecaprenyl-phosphate sugar phosphotransferase</fullName>
        <ecNumber evidence="9">2.7.8.6</ecNumber>
    </submittedName>
</protein>
<feature type="domain" description="Bacterial sugar transferase" evidence="8">
    <location>
        <begin position="334"/>
        <end position="522"/>
    </location>
</feature>
<keyword evidence="10" id="KW-1185">Reference proteome</keyword>
<dbReference type="EC" id="2.7.8.6" evidence="9"/>
<dbReference type="GO" id="GO:0047360">
    <property type="term" value="F:undecaprenyl-phosphate galactose phosphotransferase activity"/>
    <property type="evidence" value="ECO:0007669"/>
    <property type="project" value="UniProtKB-EC"/>
</dbReference>
<dbReference type="Pfam" id="PF13727">
    <property type="entry name" value="CoA_binding_3"/>
    <property type="match status" value="1"/>
</dbReference>
<evidence type="ECO:0000256" key="3">
    <source>
        <dbReference type="ARBA" id="ARBA00022679"/>
    </source>
</evidence>
<comment type="caution">
    <text evidence="9">The sequence shown here is derived from an EMBL/GenBank/DDBJ whole genome shotgun (WGS) entry which is preliminary data.</text>
</comment>
<feature type="transmembrane region" description="Helical" evidence="7">
    <location>
        <begin position="336"/>
        <end position="358"/>
    </location>
</feature>
<comment type="subcellular location">
    <subcellularLocation>
        <location evidence="1">Membrane</location>
        <topology evidence="1">Multi-pass membrane protein</topology>
    </subcellularLocation>
</comment>
<evidence type="ECO:0000256" key="2">
    <source>
        <dbReference type="ARBA" id="ARBA00006464"/>
    </source>
</evidence>
<evidence type="ECO:0000256" key="1">
    <source>
        <dbReference type="ARBA" id="ARBA00004141"/>
    </source>
</evidence>
<dbReference type="PANTHER" id="PTHR30576:SF10">
    <property type="entry name" value="SLL5057 PROTEIN"/>
    <property type="match status" value="1"/>
</dbReference>
<keyword evidence="5 7" id="KW-1133">Transmembrane helix</keyword>
<organism evidence="9 10">
    <name type="scientific">Bifidobacterium boum</name>
    <dbReference type="NCBI Taxonomy" id="78343"/>
    <lineage>
        <taxon>Bacteria</taxon>
        <taxon>Bacillati</taxon>
        <taxon>Actinomycetota</taxon>
        <taxon>Actinomycetes</taxon>
        <taxon>Bifidobacteriales</taxon>
        <taxon>Bifidobacteriaceae</taxon>
        <taxon>Bifidobacterium</taxon>
    </lineage>
</organism>
<evidence type="ECO:0000256" key="6">
    <source>
        <dbReference type="ARBA" id="ARBA00023136"/>
    </source>
</evidence>
<dbReference type="AlphaFoldDB" id="A0A086ZL96"/>
<evidence type="ECO:0000256" key="4">
    <source>
        <dbReference type="ARBA" id="ARBA00022692"/>
    </source>
</evidence>
<gene>
    <name evidence="9" type="ORF">BBOU_0842</name>
</gene>
<dbReference type="GO" id="GO:0016020">
    <property type="term" value="C:membrane"/>
    <property type="evidence" value="ECO:0007669"/>
    <property type="project" value="UniProtKB-SubCell"/>
</dbReference>
<sequence>MDSQYNETSFFDGTYFAPDAQGILHRTGENIHQPLGYTVPKWRYVYNAALIALDTVMVLFACCIVFLFNHPGYETLLRHHGEPDGIIGFLLIVCVANLVCLYLSKSYERHTMGEGYELYTKLINAQLLNFVVLCTVTYIFKMGTPRAFTFAIPPVALVLLVIERYLMRLSLHRNRRNGEYNYPTVIVGSPEGIRHTIADLESNNSLGYKPIAICPVASMREEHDPDSPQHLVSVPFHANTAAEHNLVVLPLNSHLPQAAKKLNAQTVLISDVLTRDSETMRTLSLAVESMGIELALTTKVADIGGATLHMRGETSLPVLTASLPQYSLKTRICKRFFDIILSSAAIIVSSPIMAYVAFRVHHEDGGPAIYTQQRIGLYGKPFTLYKFRSMRVNADKEDKKLAEQMGADHGILFKAKDDPRITKFGHFIRKTSLDEFPQFFNVFKGDMSMVGPRPQQQYEVDEYNSLYSTRLLVKPGITGPWQVSGRSDLSQEESERLDVSYVENWSLTADIAIMFKTVSAVLRGTGSY</sequence>
<dbReference type="PANTHER" id="PTHR30576">
    <property type="entry name" value="COLANIC BIOSYNTHESIS UDP-GLUCOSE LIPID CARRIER TRANSFERASE"/>
    <property type="match status" value="1"/>
</dbReference>
<evidence type="ECO:0000256" key="7">
    <source>
        <dbReference type="SAM" id="Phobius"/>
    </source>
</evidence>
<comment type="similarity">
    <text evidence="2">Belongs to the bacterial sugar transferase family.</text>
</comment>
<keyword evidence="4 7" id="KW-0812">Transmembrane</keyword>
<reference evidence="9 10" key="1">
    <citation type="submission" date="2014-03" db="EMBL/GenBank/DDBJ databases">
        <title>Genomics of Bifidobacteria.</title>
        <authorList>
            <person name="Ventura M."/>
            <person name="Milani C."/>
            <person name="Lugli G.A."/>
        </authorList>
    </citation>
    <scope>NUCLEOTIDE SEQUENCE [LARGE SCALE GENOMIC DNA]</scope>
    <source>
        <strain evidence="9 10">LMG 10736</strain>
    </source>
</reference>
<dbReference type="InterPro" id="IPR017475">
    <property type="entry name" value="EPS_sugar_tfrase"/>
</dbReference>
<evidence type="ECO:0000259" key="8">
    <source>
        <dbReference type="Pfam" id="PF02397"/>
    </source>
</evidence>
<dbReference type="EMBL" id="JGYQ01000013">
    <property type="protein sequence ID" value="KFI47296.1"/>
    <property type="molecule type" value="Genomic_DNA"/>
</dbReference>
<keyword evidence="6 7" id="KW-0472">Membrane</keyword>
<feature type="transmembrane region" description="Helical" evidence="7">
    <location>
        <begin position="116"/>
        <end position="140"/>
    </location>
</feature>
<proteinExistence type="inferred from homology"/>
<evidence type="ECO:0000313" key="9">
    <source>
        <dbReference type="EMBL" id="KFI47296.1"/>
    </source>
</evidence>
<dbReference type="GeneID" id="303203979"/>
<dbReference type="InterPro" id="IPR003362">
    <property type="entry name" value="Bact_transf"/>
</dbReference>
<feature type="transmembrane region" description="Helical" evidence="7">
    <location>
        <begin position="44"/>
        <end position="67"/>
    </location>
</feature>